<dbReference type="InterPro" id="IPR010387">
    <property type="entry name" value="QueT"/>
</dbReference>
<dbReference type="PANTHER" id="PTHR40044:SF1">
    <property type="entry name" value="INTEGRAL MEMBRANE PROTEIN"/>
    <property type="match status" value="1"/>
</dbReference>
<dbReference type="AlphaFoldDB" id="A0A3E2B4B8"/>
<dbReference type="GeneID" id="97995151"/>
<reference evidence="2 3" key="1">
    <citation type="submission" date="2018-07" db="EMBL/GenBank/DDBJ databases">
        <title>GABA Modulating Bacteria of the Human Gut Microbiota.</title>
        <authorList>
            <person name="Strandwitz P."/>
            <person name="Kim K.H."/>
            <person name="Terekhova D."/>
            <person name="Liu J.K."/>
            <person name="Sharma A."/>
            <person name="Levering J."/>
            <person name="Mcdonald D."/>
            <person name="Dietrich D."/>
            <person name="Ramadhar T.R."/>
            <person name="Lekbua A."/>
            <person name="Mroue N."/>
            <person name="Liston C."/>
            <person name="Stewart E.J."/>
            <person name="Dubin M.J."/>
            <person name="Zengler K."/>
            <person name="Knight R."/>
            <person name="Gilbert J.A."/>
            <person name="Clardy J."/>
            <person name="Lewis K."/>
        </authorList>
    </citation>
    <scope>NUCLEOTIDE SEQUENCE [LARGE SCALE GENOMIC DNA]</scope>
    <source>
        <strain evidence="2 3">KLE1738</strain>
    </source>
</reference>
<sequence length="179" mass="19286">MTRTNTHLLALNGVIAAAYAALTYVAAAMNLAYGPVQFRVSEALTVLPFLFPGTWPGLFVGCLVANLMSPYGPLDILIGSAGTLLAAWLTQRTNHPWLAPLPPVLSCMVLTGGMLTWYEVGFSAQFPALFAANALWVGIGEAVVCYLLGMLLLRGLPRVPSLRRYIPEARQGLARARKE</sequence>
<dbReference type="Pfam" id="PF06177">
    <property type="entry name" value="QueT"/>
    <property type="match status" value="1"/>
</dbReference>
<accession>A0A3E2B4B8</accession>
<evidence type="ECO:0000313" key="2">
    <source>
        <dbReference type="EMBL" id="RFT06868.1"/>
    </source>
</evidence>
<gene>
    <name evidence="2" type="ORF">DV520_05300</name>
</gene>
<feature type="transmembrane region" description="Helical" evidence="1">
    <location>
        <begin position="130"/>
        <end position="153"/>
    </location>
</feature>
<comment type="caution">
    <text evidence="2">The sequence shown here is derived from an EMBL/GenBank/DDBJ whole genome shotgun (WGS) entry which is preliminary data.</text>
</comment>
<evidence type="ECO:0000256" key="1">
    <source>
        <dbReference type="SAM" id="Phobius"/>
    </source>
</evidence>
<keyword evidence="3" id="KW-1185">Reference proteome</keyword>
<dbReference type="EMBL" id="QQRQ01000006">
    <property type="protein sequence ID" value="RFT06868.1"/>
    <property type="molecule type" value="Genomic_DNA"/>
</dbReference>
<dbReference type="PIRSF" id="PIRSF031501">
    <property type="entry name" value="QueT"/>
    <property type="match status" value="1"/>
</dbReference>
<dbReference type="RefSeq" id="WP_117142031.1">
    <property type="nucleotide sequence ID" value="NZ_CAKXKJ010000006.1"/>
</dbReference>
<organism evidence="2 3">
    <name type="scientific">Evtepia gabavorous</name>
    <dbReference type="NCBI Taxonomy" id="2211183"/>
    <lineage>
        <taxon>Bacteria</taxon>
        <taxon>Bacillati</taxon>
        <taxon>Bacillota</taxon>
        <taxon>Clostridia</taxon>
        <taxon>Eubacteriales</taxon>
        <taxon>Evtepia</taxon>
    </lineage>
</organism>
<protein>
    <submittedName>
        <fullName evidence="2">QueT transporter family protein</fullName>
    </submittedName>
</protein>
<feature type="transmembrane region" description="Helical" evidence="1">
    <location>
        <begin position="44"/>
        <end position="68"/>
    </location>
</feature>
<name>A0A3E2B4B8_9FIRM</name>
<proteinExistence type="predicted"/>
<feature type="transmembrane region" description="Helical" evidence="1">
    <location>
        <begin position="6"/>
        <end position="32"/>
    </location>
</feature>
<evidence type="ECO:0000313" key="3">
    <source>
        <dbReference type="Proteomes" id="UP000260649"/>
    </source>
</evidence>
<dbReference type="OrthoDB" id="9786793at2"/>
<feature type="transmembrane region" description="Helical" evidence="1">
    <location>
        <begin position="97"/>
        <end position="118"/>
    </location>
</feature>
<dbReference type="PANTHER" id="PTHR40044">
    <property type="entry name" value="INTEGRAL MEMBRANE PROTEIN-RELATED"/>
    <property type="match status" value="1"/>
</dbReference>
<dbReference type="Proteomes" id="UP000260649">
    <property type="component" value="Unassembled WGS sequence"/>
</dbReference>
<keyword evidence="1" id="KW-1133">Transmembrane helix</keyword>
<keyword evidence="1" id="KW-0812">Transmembrane</keyword>
<keyword evidence="1" id="KW-0472">Membrane</keyword>